<dbReference type="Proteomes" id="UP000238523">
    <property type="component" value="Chromosome"/>
</dbReference>
<dbReference type="AlphaFoldDB" id="A0A2K9YYK1"/>
<organism evidence="1 2">
    <name type="scientific">Rhizobium leguminosarum</name>
    <dbReference type="NCBI Taxonomy" id="384"/>
    <lineage>
        <taxon>Bacteria</taxon>
        <taxon>Pseudomonadati</taxon>
        <taxon>Pseudomonadota</taxon>
        <taxon>Alphaproteobacteria</taxon>
        <taxon>Hyphomicrobiales</taxon>
        <taxon>Rhizobiaceae</taxon>
        <taxon>Rhizobium/Agrobacterium group</taxon>
        <taxon>Rhizobium</taxon>
    </lineage>
</organism>
<name>A0A2K9YYK1_RHILE</name>
<dbReference type="EMBL" id="CP025012">
    <property type="protein sequence ID" value="AUW41027.1"/>
    <property type="molecule type" value="Genomic_DNA"/>
</dbReference>
<proteinExistence type="predicted"/>
<sequence>MPWKAYLRLTSGCITSAHHTVHLPETLPDSVLITIRGGKVFLTAIFKLYGTAAAYCRP</sequence>
<evidence type="ECO:0000313" key="2">
    <source>
        <dbReference type="Proteomes" id="UP000238523"/>
    </source>
</evidence>
<accession>A0A2K9YYK1</accession>
<protein>
    <submittedName>
        <fullName evidence="1">Uncharacterized protein</fullName>
    </submittedName>
</protein>
<gene>
    <name evidence="1" type="ORF">CUJ84_Chr000620</name>
</gene>
<reference evidence="1 2" key="1">
    <citation type="submission" date="2017-11" db="EMBL/GenBank/DDBJ databases">
        <title>Complete genome of Rhizobium leguminosarum Norway, an ineffective micro-symbiont.</title>
        <authorList>
            <person name="Hoffrichter A."/>
            <person name="Liang J."/>
            <person name="Brachmann A."/>
            <person name="Marin M."/>
        </authorList>
    </citation>
    <scope>NUCLEOTIDE SEQUENCE [LARGE SCALE GENOMIC DNA]</scope>
    <source>
        <strain evidence="1 2">Norway</strain>
    </source>
</reference>
<evidence type="ECO:0000313" key="1">
    <source>
        <dbReference type="EMBL" id="AUW41027.1"/>
    </source>
</evidence>